<dbReference type="Pfam" id="PF00083">
    <property type="entry name" value="Sugar_tr"/>
    <property type="match status" value="1"/>
</dbReference>
<evidence type="ECO:0000313" key="11">
    <source>
        <dbReference type="Proteomes" id="UP000501812"/>
    </source>
</evidence>
<dbReference type="GO" id="GO:0022857">
    <property type="term" value="F:transmembrane transporter activity"/>
    <property type="evidence" value="ECO:0007669"/>
    <property type="project" value="InterPro"/>
</dbReference>
<dbReference type="PRINTS" id="PR00171">
    <property type="entry name" value="SUGRTRNSPORT"/>
</dbReference>
<keyword evidence="3 7" id="KW-0813">Transport</keyword>
<dbReference type="InterPro" id="IPR005828">
    <property type="entry name" value="MFS_sugar_transport-like"/>
</dbReference>
<feature type="transmembrane region" description="Helical" evidence="8">
    <location>
        <begin position="310"/>
        <end position="332"/>
    </location>
</feature>
<dbReference type="EMBL" id="CP051774">
    <property type="protein sequence ID" value="QJE99196.1"/>
    <property type="molecule type" value="Genomic_DNA"/>
</dbReference>
<evidence type="ECO:0000256" key="6">
    <source>
        <dbReference type="ARBA" id="ARBA00023136"/>
    </source>
</evidence>
<organism evidence="10 11">
    <name type="scientific">Luteolibacter luteus</name>
    <dbReference type="NCBI Taxonomy" id="2728835"/>
    <lineage>
        <taxon>Bacteria</taxon>
        <taxon>Pseudomonadati</taxon>
        <taxon>Verrucomicrobiota</taxon>
        <taxon>Verrucomicrobiia</taxon>
        <taxon>Verrucomicrobiales</taxon>
        <taxon>Verrucomicrobiaceae</taxon>
        <taxon>Luteolibacter</taxon>
    </lineage>
</organism>
<proteinExistence type="inferred from homology"/>
<accession>A0A858RP26</accession>
<evidence type="ECO:0000256" key="5">
    <source>
        <dbReference type="ARBA" id="ARBA00022989"/>
    </source>
</evidence>
<evidence type="ECO:0000256" key="8">
    <source>
        <dbReference type="SAM" id="Phobius"/>
    </source>
</evidence>
<protein>
    <submittedName>
        <fullName evidence="10">Sugar porter family MFS transporter</fullName>
    </submittedName>
</protein>
<dbReference type="Gene3D" id="1.20.1250.20">
    <property type="entry name" value="MFS general substrate transporter like domains"/>
    <property type="match status" value="1"/>
</dbReference>
<dbReference type="InterPro" id="IPR020846">
    <property type="entry name" value="MFS_dom"/>
</dbReference>
<keyword evidence="4 8" id="KW-0812">Transmembrane</keyword>
<dbReference type="SUPFAM" id="SSF103473">
    <property type="entry name" value="MFS general substrate transporter"/>
    <property type="match status" value="1"/>
</dbReference>
<keyword evidence="5 8" id="KW-1133">Transmembrane helix</keyword>
<comment type="similarity">
    <text evidence="2 7">Belongs to the major facilitator superfamily. Sugar transporter (TC 2.A.1.1) family.</text>
</comment>
<dbReference type="KEGG" id="luo:HHL09_04800"/>
<dbReference type="PROSITE" id="PS00217">
    <property type="entry name" value="SUGAR_TRANSPORT_2"/>
    <property type="match status" value="1"/>
</dbReference>
<feature type="transmembrane region" description="Helical" evidence="8">
    <location>
        <begin position="405"/>
        <end position="427"/>
    </location>
</feature>
<comment type="subcellular location">
    <subcellularLocation>
        <location evidence="1">Membrane</location>
        <topology evidence="1">Multi-pass membrane protein</topology>
    </subcellularLocation>
</comment>
<evidence type="ECO:0000256" key="4">
    <source>
        <dbReference type="ARBA" id="ARBA00022692"/>
    </source>
</evidence>
<evidence type="ECO:0000313" key="10">
    <source>
        <dbReference type="EMBL" id="QJE99196.1"/>
    </source>
</evidence>
<dbReference type="NCBIfam" id="TIGR00879">
    <property type="entry name" value="SP"/>
    <property type="match status" value="1"/>
</dbReference>
<dbReference type="InterPro" id="IPR005829">
    <property type="entry name" value="Sugar_transporter_CS"/>
</dbReference>
<feature type="transmembrane region" description="Helical" evidence="8">
    <location>
        <begin position="374"/>
        <end position="393"/>
    </location>
</feature>
<keyword evidence="11" id="KW-1185">Reference proteome</keyword>
<dbReference type="InterPro" id="IPR050820">
    <property type="entry name" value="MFS_Sugar_Transporter"/>
</dbReference>
<gene>
    <name evidence="10" type="ORF">HHL09_04800</name>
</gene>
<evidence type="ECO:0000256" key="7">
    <source>
        <dbReference type="RuleBase" id="RU003346"/>
    </source>
</evidence>
<dbReference type="AlphaFoldDB" id="A0A858RP26"/>
<feature type="transmembrane region" description="Helical" evidence="8">
    <location>
        <begin position="132"/>
        <end position="154"/>
    </location>
</feature>
<dbReference type="InterPro" id="IPR036259">
    <property type="entry name" value="MFS_trans_sf"/>
</dbReference>
<feature type="transmembrane region" description="Helical" evidence="8">
    <location>
        <begin position="282"/>
        <end position="303"/>
    </location>
</feature>
<evidence type="ECO:0000256" key="1">
    <source>
        <dbReference type="ARBA" id="ARBA00004141"/>
    </source>
</evidence>
<dbReference type="PANTHER" id="PTHR48023">
    <property type="entry name" value="D-XYLOSE-PROTON SYMPORTER-LIKE 2"/>
    <property type="match status" value="1"/>
</dbReference>
<feature type="transmembrane region" description="Helical" evidence="8">
    <location>
        <begin position="338"/>
        <end position="362"/>
    </location>
</feature>
<dbReference type="PANTHER" id="PTHR48023:SF4">
    <property type="entry name" value="D-XYLOSE-PROTON SYMPORTER-LIKE 2"/>
    <property type="match status" value="1"/>
</dbReference>
<dbReference type="Proteomes" id="UP000501812">
    <property type="component" value="Chromosome"/>
</dbReference>
<dbReference type="GO" id="GO:0016020">
    <property type="term" value="C:membrane"/>
    <property type="evidence" value="ECO:0007669"/>
    <property type="project" value="UniProtKB-SubCell"/>
</dbReference>
<dbReference type="InterPro" id="IPR003663">
    <property type="entry name" value="Sugar/inositol_transpt"/>
</dbReference>
<reference evidence="10 11" key="1">
    <citation type="submission" date="2020-04" db="EMBL/GenBank/DDBJ databases">
        <title>Luteolibacter sp. G-1-1-1 isolated from soil.</title>
        <authorList>
            <person name="Dahal R.H."/>
        </authorList>
    </citation>
    <scope>NUCLEOTIDE SEQUENCE [LARGE SCALE GENOMIC DNA]</scope>
    <source>
        <strain evidence="10 11">G-1-1-1</strain>
    </source>
</reference>
<feature type="transmembrane region" description="Helical" evidence="8">
    <location>
        <begin position="166"/>
        <end position="185"/>
    </location>
</feature>
<evidence type="ECO:0000256" key="2">
    <source>
        <dbReference type="ARBA" id="ARBA00010992"/>
    </source>
</evidence>
<sequence>MTPALAGATAVAALGGLLFGFDTAVISGCQDQLKQLLSLSSGEQGFMTASALIGAAAGSLAAAKPGDLFGRRDCLKWTAAFYLLCAIGCAFATDLWMIVAARILGGLAVGASSVLGPMYLAEIAPAAWRGRLVACFQMNIVLGVLVAYFSNYFIGKLGLGDHEWRWKLGVQAFPALLFLITLFFIPRSPRWLLMKGLREEAADTLTRFGASETDRQIASIERSLASSQSSRGAPPLFTRQLRKPVLLAIAIALFNQLGGINALWYYADTIFAMAGFNKDASALQAVGLGTANIFATILGMAIIDKVGRKALLIWGTVGCGIALAGVAWIFTTGARPELLAWLFGLFVVCHAFGQGAVIWVFISEIFPTPVRSKGQTLGSFTHWFMAMLVSWSFPMVARDIGEPFAGLPFGIFAAMMILQLAIVGIFFPETKQIALEDIDERLRESH</sequence>
<dbReference type="PROSITE" id="PS00216">
    <property type="entry name" value="SUGAR_TRANSPORT_1"/>
    <property type="match status" value="1"/>
</dbReference>
<evidence type="ECO:0000259" key="9">
    <source>
        <dbReference type="PROSITE" id="PS50850"/>
    </source>
</evidence>
<keyword evidence="6 8" id="KW-0472">Membrane</keyword>
<feature type="domain" description="Major facilitator superfamily (MFS) profile" evidence="9">
    <location>
        <begin position="8"/>
        <end position="431"/>
    </location>
</feature>
<evidence type="ECO:0000256" key="3">
    <source>
        <dbReference type="ARBA" id="ARBA00022448"/>
    </source>
</evidence>
<dbReference type="PROSITE" id="PS50850">
    <property type="entry name" value="MFS"/>
    <property type="match status" value="1"/>
</dbReference>
<feature type="transmembrane region" description="Helical" evidence="8">
    <location>
        <begin position="99"/>
        <end position="120"/>
    </location>
</feature>
<feature type="transmembrane region" description="Helical" evidence="8">
    <location>
        <begin position="75"/>
        <end position="93"/>
    </location>
</feature>
<name>A0A858RP26_9BACT</name>
<feature type="transmembrane region" description="Helical" evidence="8">
    <location>
        <begin position="245"/>
        <end position="267"/>
    </location>
</feature>